<keyword evidence="3" id="KW-1185">Reference proteome</keyword>
<dbReference type="SUPFAM" id="SSF48452">
    <property type="entry name" value="TPR-like"/>
    <property type="match status" value="1"/>
</dbReference>
<dbReference type="InterPro" id="IPR011990">
    <property type="entry name" value="TPR-like_helical_dom_sf"/>
</dbReference>
<accession>A0A1V9ZL54</accession>
<gene>
    <name evidence="2" type="ORF">ACHHYP_08208</name>
</gene>
<protein>
    <recommendedName>
        <fullName evidence="4">Tetratricopeptide repeat protein</fullName>
    </recommendedName>
</protein>
<keyword evidence="1" id="KW-1133">Transmembrane helix</keyword>
<keyword evidence="1" id="KW-0812">Transmembrane</keyword>
<evidence type="ECO:0000313" key="2">
    <source>
        <dbReference type="EMBL" id="OQR98712.1"/>
    </source>
</evidence>
<evidence type="ECO:0008006" key="4">
    <source>
        <dbReference type="Google" id="ProtNLM"/>
    </source>
</evidence>
<evidence type="ECO:0000256" key="1">
    <source>
        <dbReference type="SAM" id="Phobius"/>
    </source>
</evidence>
<keyword evidence="1" id="KW-0472">Membrane</keyword>
<dbReference type="Proteomes" id="UP000243579">
    <property type="component" value="Unassembled WGS sequence"/>
</dbReference>
<dbReference type="Gene3D" id="1.25.40.10">
    <property type="entry name" value="Tetratricopeptide repeat domain"/>
    <property type="match status" value="1"/>
</dbReference>
<sequence>MMMSRATPRLLGRTCVRCMHQGQHQSYEALRADFQQWLRKEIKLVSLFLATGLSVIFAYAYRDDAPVRQMHHVLAEATVAAKGGDKYRARQLTQRAYAIAGSVSEREPHLYELAFSIAAQFEAAGQYDQAKKFYHEAMTHVVHAKHANKHLAMYRLVTLDRIAQCCHNLGDAAGAAVYYKRALDLYEKERGSSRFRDQMDAEVCGVWFNYARLCLDNRQVVHGSALLESAAKCAHENDLPDEKLAEIEALAADLAEIPSPTFADIVGTRNTDD</sequence>
<dbReference type="AlphaFoldDB" id="A0A1V9ZL54"/>
<feature type="transmembrane region" description="Helical" evidence="1">
    <location>
        <begin position="44"/>
        <end position="61"/>
    </location>
</feature>
<dbReference type="OrthoDB" id="64326at2759"/>
<reference evidence="2 3" key="1">
    <citation type="journal article" date="2014" name="Genome Biol. Evol.">
        <title>The secreted proteins of Achlya hypogyna and Thraustotheca clavata identify the ancestral oomycete secretome and reveal gene acquisitions by horizontal gene transfer.</title>
        <authorList>
            <person name="Misner I."/>
            <person name="Blouin N."/>
            <person name="Leonard G."/>
            <person name="Richards T.A."/>
            <person name="Lane C.E."/>
        </authorList>
    </citation>
    <scope>NUCLEOTIDE SEQUENCE [LARGE SCALE GENOMIC DNA]</scope>
    <source>
        <strain evidence="2 3">ATCC 48635</strain>
    </source>
</reference>
<name>A0A1V9ZL54_ACHHY</name>
<proteinExistence type="predicted"/>
<organism evidence="2 3">
    <name type="scientific">Achlya hypogyna</name>
    <name type="common">Oomycete</name>
    <name type="synonym">Protoachlya hypogyna</name>
    <dbReference type="NCBI Taxonomy" id="1202772"/>
    <lineage>
        <taxon>Eukaryota</taxon>
        <taxon>Sar</taxon>
        <taxon>Stramenopiles</taxon>
        <taxon>Oomycota</taxon>
        <taxon>Saprolegniomycetes</taxon>
        <taxon>Saprolegniales</taxon>
        <taxon>Achlyaceae</taxon>
        <taxon>Achlya</taxon>
    </lineage>
</organism>
<evidence type="ECO:0000313" key="3">
    <source>
        <dbReference type="Proteomes" id="UP000243579"/>
    </source>
</evidence>
<dbReference type="EMBL" id="JNBR01000081">
    <property type="protein sequence ID" value="OQR98712.1"/>
    <property type="molecule type" value="Genomic_DNA"/>
</dbReference>
<comment type="caution">
    <text evidence="2">The sequence shown here is derived from an EMBL/GenBank/DDBJ whole genome shotgun (WGS) entry which is preliminary data.</text>
</comment>